<dbReference type="GO" id="GO:0005544">
    <property type="term" value="F:calcium-dependent phospholipid binding"/>
    <property type="evidence" value="ECO:0007669"/>
    <property type="project" value="UniProtKB-KW"/>
</dbReference>
<dbReference type="InterPro" id="IPR037104">
    <property type="entry name" value="Annexin_sf"/>
</dbReference>
<dbReference type="SMART" id="SM00335">
    <property type="entry name" value="ANX"/>
    <property type="match status" value="4"/>
</dbReference>
<evidence type="ECO:0000313" key="11">
    <source>
        <dbReference type="EMBL" id="CAG5114608.1"/>
    </source>
</evidence>
<dbReference type="GO" id="GO:0001786">
    <property type="term" value="F:phosphatidylserine binding"/>
    <property type="evidence" value="ECO:0007669"/>
    <property type="project" value="TreeGrafter"/>
</dbReference>
<dbReference type="FunFam" id="1.10.220.10:FF:000010">
    <property type="entry name" value="Annexin"/>
    <property type="match status" value="1"/>
</dbReference>
<evidence type="ECO:0000256" key="7">
    <source>
        <dbReference type="ARBA" id="ARBA00023302"/>
    </source>
</evidence>
<dbReference type="FunFam" id="1.10.220.10:FF:000002">
    <property type="entry name" value="Annexin"/>
    <property type="match status" value="1"/>
</dbReference>
<dbReference type="Gene3D" id="1.10.220.10">
    <property type="entry name" value="Annexin"/>
    <property type="match status" value="4"/>
</dbReference>
<dbReference type="OrthoDB" id="37886at2759"/>
<keyword evidence="7" id="KW-0111">Calcium/phospholipid-binding</keyword>
<evidence type="ECO:0000256" key="4">
    <source>
        <dbReference type="ARBA" id="ARBA00022737"/>
    </source>
</evidence>
<dbReference type="PANTHER" id="PTHR10502">
    <property type="entry name" value="ANNEXIN"/>
    <property type="match status" value="1"/>
</dbReference>
<gene>
    <name evidence="11" type="ORF">CUNI_LOCUS166</name>
</gene>
<evidence type="ECO:0000256" key="2">
    <source>
        <dbReference type="ARBA" id="ARBA00004550"/>
    </source>
</evidence>
<dbReference type="GO" id="GO:0043657">
    <property type="term" value="C:host cell"/>
    <property type="evidence" value="ECO:0007669"/>
    <property type="project" value="UniProtKB-SubCell"/>
</dbReference>
<organism evidence="11 12">
    <name type="scientific">Candidula unifasciata</name>
    <dbReference type="NCBI Taxonomy" id="100452"/>
    <lineage>
        <taxon>Eukaryota</taxon>
        <taxon>Metazoa</taxon>
        <taxon>Spiralia</taxon>
        <taxon>Lophotrochozoa</taxon>
        <taxon>Mollusca</taxon>
        <taxon>Gastropoda</taxon>
        <taxon>Heterobranchia</taxon>
        <taxon>Euthyneura</taxon>
        <taxon>Panpulmonata</taxon>
        <taxon>Eupulmonata</taxon>
        <taxon>Stylommatophora</taxon>
        <taxon>Helicina</taxon>
        <taxon>Helicoidea</taxon>
        <taxon>Geomitridae</taxon>
        <taxon>Candidula</taxon>
    </lineage>
</organism>
<dbReference type="InterPro" id="IPR001464">
    <property type="entry name" value="Annexin"/>
</dbReference>
<dbReference type="PANTHER" id="PTHR10502:SF102">
    <property type="entry name" value="ANNEXIN B11"/>
    <property type="match status" value="1"/>
</dbReference>
<dbReference type="EMBL" id="CAJHNH020000014">
    <property type="protein sequence ID" value="CAG5114608.1"/>
    <property type="molecule type" value="Genomic_DNA"/>
</dbReference>
<dbReference type="PROSITE" id="PS51897">
    <property type="entry name" value="ANNEXIN_2"/>
    <property type="match status" value="4"/>
</dbReference>
<comment type="caution">
    <text evidence="11">The sequence shown here is derived from an EMBL/GenBank/DDBJ whole genome shotgun (WGS) entry which is preliminary data.</text>
</comment>
<evidence type="ECO:0000256" key="10">
    <source>
        <dbReference type="ARBA" id="ARBA00077076"/>
    </source>
</evidence>
<accession>A0A8S3YDV2</accession>
<keyword evidence="4" id="KW-0677">Repeat</keyword>
<dbReference type="GO" id="GO:0005886">
    <property type="term" value="C:plasma membrane"/>
    <property type="evidence" value="ECO:0007669"/>
    <property type="project" value="TreeGrafter"/>
</dbReference>
<keyword evidence="12" id="KW-1185">Reference proteome</keyword>
<dbReference type="FunFam" id="1.10.220.10:FF:000001">
    <property type="entry name" value="Annexin"/>
    <property type="match status" value="1"/>
</dbReference>
<evidence type="ECO:0000256" key="3">
    <source>
        <dbReference type="ARBA" id="ARBA00007831"/>
    </source>
</evidence>
<feature type="non-terminal residue" evidence="11">
    <location>
        <position position="315"/>
    </location>
</feature>
<keyword evidence="6" id="KW-0041">Annexin</keyword>
<dbReference type="GO" id="GO:0005737">
    <property type="term" value="C:cytoplasm"/>
    <property type="evidence" value="ECO:0007669"/>
    <property type="project" value="TreeGrafter"/>
</dbReference>
<dbReference type="GO" id="GO:0005576">
    <property type="term" value="C:extracellular region"/>
    <property type="evidence" value="ECO:0007669"/>
    <property type="project" value="UniProtKB-SubCell"/>
</dbReference>
<name>A0A8S3YDV2_9EUPU</name>
<evidence type="ECO:0000256" key="6">
    <source>
        <dbReference type="ARBA" id="ARBA00023216"/>
    </source>
</evidence>
<evidence type="ECO:0000256" key="9">
    <source>
        <dbReference type="ARBA" id="ARBA00060393"/>
    </source>
</evidence>
<dbReference type="PRINTS" id="PR00196">
    <property type="entry name" value="ANNEXIN"/>
</dbReference>
<reference evidence="11" key="1">
    <citation type="submission" date="2021-04" db="EMBL/GenBank/DDBJ databases">
        <authorList>
            <consortium name="Molecular Ecology Group"/>
        </authorList>
    </citation>
    <scope>NUCLEOTIDE SEQUENCE</scope>
</reference>
<dbReference type="AlphaFoldDB" id="A0A8S3YDV2"/>
<sequence length="315" mass="35253">GTIRHRHDFDAGAVAETLRKAMSGFGTDEKAIIHVLGNHTCNQRLEIAKAYKTAYGKDLIDDLKSELTGDFEKVCVALLTPLRVLDARELHDAICGAGTDETTIIEVLCTKTNEEIKQIKEAYKQEYGNDLEQDLCGDTSGYFRRLLVSLLAAGRESNEGDCDKDRAREDAKKFFEAGEARWGTEEAELNAILCLRSRSHLIEVFRQFKSLAGKSIEESIKNECSGSLQTGYLALVESIQDTPGFFAKCIRECVEGIGTSEDRLTRIIVTRSEIDMEEIEHAYKSKYGKKLIEEIEQECGGDYKKMLIACIKLDD</sequence>
<protein>
    <recommendedName>
        <fullName evidence="10">Annexin</fullName>
    </recommendedName>
</protein>
<evidence type="ECO:0000256" key="5">
    <source>
        <dbReference type="ARBA" id="ARBA00022837"/>
    </source>
</evidence>
<dbReference type="Pfam" id="PF00191">
    <property type="entry name" value="Annexin"/>
    <property type="match status" value="4"/>
</dbReference>
<keyword evidence="5" id="KW-0106">Calcium</keyword>
<evidence type="ECO:0000256" key="8">
    <source>
        <dbReference type="ARBA" id="ARBA00059330"/>
    </source>
</evidence>
<dbReference type="GO" id="GO:0012506">
    <property type="term" value="C:vesicle membrane"/>
    <property type="evidence" value="ECO:0007669"/>
    <property type="project" value="TreeGrafter"/>
</dbReference>
<evidence type="ECO:0000313" key="12">
    <source>
        <dbReference type="Proteomes" id="UP000678393"/>
    </source>
</evidence>
<comment type="function">
    <text evidence="8">Involved in reproduction of the worm. Involved in host-parasite interaction. Delivered into the host cell by means of parasite exosomes. Binds to acidic phospholipid membranes in a calcium-dependent manner in vitro. Causes aggregation of liposomes in the presence of calcium, but not in its absence. Likely to promote membrane fusion. May provide structural integrity within the tegument.</text>
</comment>
<comment type="subcellular location">
    <subcellularLocation>
        <location evidence="1">Host cell</location>
    </subcellularLocation>
    <subcellularLocation>
        <location evidence="2">Secreted</location>
        <location evidence="2">Extracellular exosome</location>
    </subcellularLocation>
    <subcellularLocation>
        <location evidence="9">Tegument</location>
    </subcellularLocation>
</comment>
<comment type="similarity">
    <text evidence="3">Belongs to the annexin family.</text>
</comment>
<dbReference type="InterPro" id="IPR018502">
    <property type="entry name" value="Annexin_repeat"/>
</dbReference>
<dbReference type="GO" id="GO:0005509">
    <property type="term" value="F:calcium ion binding"/>
    <property type="evidence" value="ECO:0007669"/>
    <property type="project" value="InterPro"/>
</dbReference>
<dbReference type="Proteomes" id="UP000678393">
    <property type="component" value="Unassembled WGS sequence"/>
</dbReference>
<evidence type="ECO:0000256" key="1">
    <source>
        <dbReference type="ARBA" id="ARBA00004340"/>
    </source>
</evidence>
<dbReference type="GO" id="GO:0005634">
    <property type="term" value="C:nucleus"/>
    <property type="evidence" value="ECO:0007669"/>
    <property type="project" value="TreeGrafter"/>
</dbReference>
<dbReference type="SUPFAM" id="SSF47874">
    <property type="entry name" value="Annexin"/>
    <property type="match status" value="1"/>
</dbReference>
<dbReference type="FunFam" id="1.10.220.10:FF:000004">
    <property type="entry name" value="Annexin"/>
    <property type="match status" value="1"/>
</dbReference>
<proteinExistence type="inferred from homology"/>